<evidence type="ECO:0000259" key="1">
    <source>
        <dbReference type="Pfam" id="PF00561"/>
    </source>
</evidence>
<dbReference type="Proteomes" id="UP001200145">
    <property type="component" value="Unassembled WGS sequence"/>
</dbReference>
<dbReference type="EMBL" id="JAKEVY010000003">
    <property type="protein sequence ID" value="MCF1715877.1"/>
    <property type="molecule type" value="Genomic_DNA"/>
</dbReference>
<dbReference type="InterPro" id="IPR050266">
    <property type="entry name" value="AB_hydrolase_sf"/>
</dbReference>
<dbReference type="PANTHER" id="PTHR43798:SF33">
    <property type="entry name" value="HYDROLASE, PUTATIVE (AFU_ORTHOLOGUE AFUA_2G14860)-RELATED"/>
    <property type="match status" value="1"/>
</dbReference>
<evidence type="ECO:0000313" key="3">
    <source>
        <dbReference type="Proteomes" id="UP001200145"/>
    </source>
</evidence>
<feature type="domain" description="AB hydrolase-1" evidence="1">
    <location>
        <begin position="66"/>
        <end position="179"/>
    </location>
</feature>
<dbReference type="GO" id="GO:0016787">
    <property type="term" value="F:hydrolase activity"/>
    <property type="evidence" value="ECO:0007669"/>
    <property type="project" value="UniProtKB-KW"/>
</dbReference>
<protein>
    <submittedName>
        <fullName evidence="2">Alpha/beta hydrolase</fullName>
    </submittedName>
</protein>
<dbReference type="InterPro" id="IPR000073">
    <property type="entry name" value="AB_hydrolase_1"/>
</dbReference>
<dbReference type="PROSITE" id="PS51257">
    <property type="entry name" value="PROKAR_LIPOPROTEIN"/>
    <property type="match status" value="1"/>
</dbReference>
<dbReference type="PRINTS" id="PR00111">
    <property type="entry name" value="ABHYDROLASE"/>
</dbReference>
<dbReference type="InterPro" id="IPR029058">
    <property type="entry name" value="AB_hydrolase_fold"/>
</dbReference>
<dbReference type="RefSeq" id="WP_234866825.1">
    <property type="nucleotide sequence ID" value="NZ_JAKEVY010000003.1"/>
</dbReference>
<dbReference type="Pfam" id="PF00561">
    <property type="entry name" value="Abhydrolase_1"/>
    <property type="match status" value="1"/>
</dbReference>
<dbReference type="Gene3D" id="3.40.50.1820">
    <property type="entry name" value="alpha/beta hydrolase"/>
    <property type="match status" value="1"/>
</dbReference>
<reference evidence="2 3" key="1">
    <citation type="submission" date="2022-01" db="EMBL/GenBank/DDBJ databases">
        <title>Flavihumibacter sp. nov., isolated from sediment of a river.</title>
        <authorList>
            <person name="Liu H."/>
        </authorList>
    </citation>
    <scope>NUCLEOTIDE SEQUENCE [LARGE SCALE GENOMIC DNA]</scope>
    <source>
        <strain evidence="2 3">RY-1</strain>
    </source>
</reference>
<comment type="caution">
    <text evidence="2">The sequence shown here is derived from an EMBL/GenBank/DDBJ whole genome shotgun (WGS) entry which is preliminary data.</text>
</comment>
<accession>A0ABS9BJZ8</accession>
<organism evidence="2 3">
    <name type="scientific">Flavihumibacter fluminis</name>
    <dbReference type="NCBI Taxonomy" id="2909236"/>
    <lineage>
        <taxon>Bacteria</taxon>
        <taxon>Pseudomonadati</taxon>
        <taxon>Bacteroidota</taxon>
        <taxon>Chitinophagia</taxon>
        <taxon>Chitinophagales</taxon>
        <taxon>Chitinophagaceae</taxon>
        <taxon>Flavihumibacter</taxon>
    </lineage>
</organism>
<keyword evidence="3" id="KW-1185">Reference proteome</keyword>
<keyword evidence="2" id="KW-0378">Hydrolase</keyword>
<sequence length="280" mass="31497">MKKSLLLILLVLGGWLILAQSCFTFRTADSKAISSFQKDGIPLKTATINEEGFPLHYVQTGNDSLPTLVFIHGTPGSWNAFDRYLKDSTLRAHYRLISIDRPGFGYSNFGKALNLPDQSRIIGPVLESLKNKEAFWLVGHSLGGPMILQLALDYPQLATGLVIISGSIDPAAEKPERWRYVMDKTPLKLFLPGAFRPSNTELIYLKKDLKQMEPALSAINLPVYFIHGRTDSWVPPVNVEFGLKKLINAPKLDTLWLDGGHFIPWTEFQPIRKKLLERKP</sequence>
<dbReference type="PANTHER" id="PTHR43798">
    <property type="entry name" value="MONOACYLGLYCEROL LIPASE"/>
    <property type="match status" value="1"/>
</dbReference>
<name>A0ABS9BJZ8_9BACT</name>
<evidence type="ECO:0000313" key="2">
    <source>
        <dbReference type="EMBL" id="MCF1715877.1"/>
    </source>
</evidence>
<dbReference type="SUPFAM" id="SSF53474">
    <property type="entry name" value="alpha/beta-Hydrolases"/>
    <property type="match status" value="1"/>
</dbReference>
<gene>
    <name evidence="2" type="ORF">L0U88_14655</name>
</gene>
<proteinExistence type="predicted"/>